<dbReference type="AlphaFoldDB" id="A0A7G9GJN7"/>
<dbReference type="PANTHER" id="PTHR41299:SF1">
    <property type="entry name" value="THIAMINE PYROPHOSPHOKINASE"/>
    <property type="match status" value="1"/>
</dbReference>
<evidence type="ECO:0000313" key="8">
    <source>
        <dbReference type="Proteomes" id="UP000515856"/>
    </source>
</evidence>
<dbReference type="EC" id="2.7.6.2" evidence="5"/>
<dbReference type="GO" id="GO:0009229">
    <property type="term" value="P:thiamine diphosphate biosynthetic process"/>
    <property type="evidence" value="ECO:0007669"/>
    <property type="project" value="InterPro"/>
</dbReference>
<evidence type="ECO:0000256" key="3">
    <source>
        <dbReference type="ARBA" id="ARBA00022777"/>
    </source>
</evidence>
<keyword evidence="8" id="KW-1185">Reference proteome</keyword>
<evidence type="ECO:0000256" key="2">
    <source>
        <dbReference type="ARBA" id="ARBA00022741"/>
    </source>
</evidence>
<name>A0A7G9GJN7_9FIRM</name>
<dbReference type="Gene3D" id="3.40.50.10240">
    <property type="entry name" value="Thiamin pyrophosphokinase, catalytic domain"/>
    <property type="match status" value="1"/>
</dbReference>
<accession>A0A7G9GJN7</accession>
<evidence type="ECO:0000256" key="5">
    <source>
        <dbReference type="NCBIfam" id="TIGR01378"/>
    </source>
</evidence>
<sequence length="202" mass="22904">MSKVILVAGMSQNVPVLKGYDYIGIDHGAISCIKQHIPMVCAVGDFDSVNDEEKAMIEKATDIMPLPAHKNETDTEVAIFYAMEHQYEEIILYGGLGGRIDHELANLYLLIHREYPIILMNEQNRIQLLKEGHYKVKKDAYQYLSFLALCDSCISEENVAYPLSKQEISTKDIYTVSNEIIHEEADITIHKGKVLMIQTRDA</sequence>
<keyword evidence="4" id="KW-0067">ATP-binding</keyword>
<dbReference type="EMBL" id="CP060636">
    <property type="protein sequence ID" value="QNM11019.1"/>
    <property type="molecule type" value="Genomic_DNA"/>
</dbReference>
<keyword evidence="1 7" id="KW-0808">Transferase</keyword>
<dbReference type="Pfam" id="PF04263">
    <property type="entry name" value="TPK_catalytic"/>
    <property type="match status" value="1"/>
</dbReference>
<dbReference type="Proteomes" id="UP000515856">
    <property type="component" value="Chromosome"/>
</dbReference>
<reference evidence="7 8" key="1">
    <citation type="submission" date="2020-08" db="EMBL/GenBank/DDBJ databases">
        <authorList>
            <person name="Liu C."/>
            <person name="Sun Q."/>
        </authorList>
    </citation>
    <scope>NUCLEOTIDE SEQUENCE [LARGE SCALE GENOMIC DNA]</scope>
    <source>
        <strain evidence="7 8">NSJ-61</strain>
    </source>
</reference>
<dbReference type="InterPro" id="IPR007371">
    <property type="entry name" value="TPK_catalytic"/>
</dbReference>
<feature type="domain" description="Thiamin pyrophosphokinase thiamin-binding" evidence="6">
    <location>
        <begin position="132"/>
        <end position="195"/>
    </location>
</feature>
<evidence type="ECO:0000256" key="1">
    <source>
        <dbReference type="ARBA" id="ARBA00022679"/>
    </source>
</evidence>
<dbReference type="InterPro" id="IPR053149">
    <property type="entry name" value="TPK"/>
</dbReference>
<dbReference type="GO" id="GO:0006772">
    <property type="term" value="P:thiamine metabolic process"/>
    <property type="evidence" value="ECO:0007669"/>
    <property type="project" value="UniProtKB-UniRule"/>
</dbReference>
<dbReference type="GO" id="GO:0004788">
    <property type="term" value="F:thiamine diphosphokinase activity"/>
    <property type="evidence" value="ECO:0007669"/>
    <property type="project" value="UniProtKB-UniRule"/>
</dbReference>
<dbReference type="CDD" id="cd07995">
    <property type="entry name" value="TPK"/>
    <property type="match status" value="1"/>
</dbReference>
<dbReference type="GO" id="GO:0030975">
    <property type="term" value="F:thiamine binding"/>
    <property type="evidence" value="ECO:0007669"/>
    <property type="project" value="InterPro"/>
</dbReference>
<evidence type="ECO:0000259" key="6">
    <source>
        <dbReference type="SMART" id="SM00983"/>
    </source>
</evidence>
<protein>
    <recommendedName>
        <fullName evidence="5">Thiamine diphosphokinase</fullName>
        <ecNumber evidence="5">2.7.6.2</ecNumber>
    </recommendedName>
</protein>
<dbReference type="Pfam" id="PF04265">
    <property type="entry name" value="TPK_B1_binding"/>
    <property type="match status" value="1"/>
</dbReference>
<dbReference type="RefSeq" id="WP_117455317.1">
    <property type="nucleotide sequence ID" value="NZ_CP060636.1"/>
</dbReference>
<dbReference type="GO" id="GO:0016301">
    <property type="term" value="F:kinase activity"/>
    <property type="evidence" value="ECO:0007669"/>
    <property type="project" value="UniProtKB-KW"/>
</dbReference>
<dbReference type="InterPro" id="IPR036759">
    <property type="entry name" value="TPK_catalytic_sf"/>
</dbReference>
<dbReference type="SMART" id="SM00983">
    <property type="entry name" value="TPK_B1_binding"/>
    <property type="match status" value="1"/>
</dbReference>
<dbReference type="InterPro" id="IPR006282">
    <property type="entry name" value="Thi_PPkinase"/>
</dbReference>
<keyword evidence="2" id="KW-0547">Nucleotide-binding</keyword>
<evidence type="ECO:0000256" key="4">
    <source>
        <dbReference type="ARBA" id="ARBA00022840"/>
    </source>
</evidence>
<dbReference type="KEGG" id="ehn:H9Q80_12150"/>
<gene>
    <name evidence="7" type="ORF">H9Q80_12150</name>
</gene>
<dbReference type="SUPFAM" id="SSF63999">
    <property type="entry name" value="Thiamin pyrophosphokinase, catalytic domain"/>
    <property type="match status" value="1"/>
</dbReference>
<keyword evidence="3 7" id="KW-0418">Kinase</keyword>
<evidence type="ECO:0000313" key="7">
    <source>
        <dbReference type="EMBL" id="QNM11019.1"/>
    </source>
</evidence>
<dbReference type="InterPro" id="IPR007373">
    <property type="entry name" value="Thiamin_PyroPKinase_B1-bd"/>
</dbReference>
<organism evidence="7 8">
    <name type="scientific">[Eubacterium] hominis</name>
    <dbReference type="NCBI Taxonomy" id="2764325"/>
    <lineage>
        <taxon>Bacteria</taxon>
        <taxon>Bacillati</taxon>
        <taxon>Bacillota</taxon>
        <taxon>Erysipelotrichia</taxon>
        <taxon>Erysipelotrichales</taxon>
        <taxon>Erysipelotrichaceae</taxon>
        <taxon>Amedibacillus</taxon>
    </lineage>
</organism>
<dbReference type="PANTHER" id="PTHR41299">
    <property type="entry name" value="THIAMINE PYROPHOSPHOKINASE"/>
    <property type="match status" value="1"/>
</dbReference>
<dbReference type="NCBIfam" id="TIGR01378">
    <property type="entry name" value="thi_PPkinase"/>
    <property type="match status" value="1"/>
</dbReference>
<dbReference type="GO" id="GO:0005524">
    <property type="term" value="F:ATP binding"/>
    <property type="evidence" value="ECO:0007669"/>
    <property type="project" value="UniProtKB-KW"/>
</dbReference>
<proteinExistence type="predicted"/>